<dbReference type="RefSeq" id="WP_184076774.1">
    <property type="nucleotide sequence ID" value="NZ_JACHDS010000001.1"/>
</dbReference>
<comment type="caution">
    <text evidence="2">The sequence shown here is derived from an EMBL/GenBank/DDBJ whole genome shotgun (WGS) entry which is preliminary data.</text>
</comment>
<evidence type="ECO:0000313" key="3">
    <source>
        <dbReference type="Proteomes" id="UP000546642"/>
    </source>
</evidence>
<dbReference type="EMBL" id="JACHDS010000001">
    <property type="protein sequence ID" value="MBB6173413.1"/>
    <property type="molecule type" value="Genomic_DNA"/>
</dbReference>
<feature type="region of interest" description="Disordered" evidence="1">
    <location>
        <begin position="1"/>
        <end position="34"/>
    </location>
</feature>
<keyword evidence="3" id="KW-1185">Reference proteome</keyword>
<protein>
    <submittedName>
        <fullName evidence="2">Uncharacterized protein</fullName>
    </submittedName>
</protein>
<accession>A0A7W9YJQ2</accession>
<evidence type="ECO:0000256" key="1">
    <source>
        <dbReference type="SAM" id="MobiDB-lite"/>
    </source>
</evidence>
<evidence type="ECO:0000313" key="2">
    <source>
        <dbReference type="EMBL" id="MBB6173413.1"/>
    </source>
</evidence>
<name>A0A7W9YJQ2_9ACTN</name>
<reference evidence="2 3" key="1">
    <citation type="submission" date="2020-08" db="EMBL/GenBank/DDBJ databases">
        <title>Sequencing the genomes of 1000 actinobacteria strains.</title>
        <authorList>
            <person name="Klenk H.-P."/>
        </authorList>
    </citation>
    <scope>NUCLEOTIDE SEQUENCE [LARGE SCALE GENOMIC DNA]</scope>
    <source>
        <strain evidence="2 3">DSM 46659</strain>
    </source>
</reference>
<dbReference type="AlphaFoldDB" id="A0A7W9YJQ2"/>
<proteinExistence type="predicted"/>
<organism evidence="2 3">
    <name type="scientific">Nocardiopsis mwathae</name>
    <dbReference type="NCBI Taxonomy" id="1472723"/>
    <lineage>
        <taxon>Bacteria</taxon>
        <taxon>Bacillati</taxon>
        <taxon>Actinomycetota</taxon>
        <taxon>Actinomycetes</taxon>
        <taxon>Streptosporangiales</taxon>
        <taxon>Nocardiopsidaceae</taxon>
        <taxon>Nocardiopsis</taxon>
    </lineage>
</organism>
<gene>
    <name evidence="2" type="ORF">HNR23_003473</name>
</gene>
<dbReference type="Proteomes" id="UP000546642">
    <property type="component" value="Unassembled WGS sequence"/>
</dbReference>
<sequence length="171" mass="18913">MSAALSSGCDSRILGDGDPEGGPSPNASQKEVDNEWKLRQFRVQALERILDSKSPNENRNFINEVRGDGYVGALMDSGILVELDGKIYEVEVDNEKWNGEFWEGKLPDSGSASDVDQALSDYMDASNISICGADMRGYEAANMYMESHSDDVLSSFAAYREQIDDYLNCEE</sequence>